<dbReference type="EC" id="2.4.1.266" evidence="7"/>
<sequence>MMPTRTRQWLSNRMSSHLEWPASRVADLKGDTTVSVVLPAKDEQETVGTIVTTIRESLVEQIPVVDEIVVIDSRSTDETAKVAARAGATVYAQDDILSDLPGLWGKGEALWKSLAVTNGDIVVFVDSDIRNFRTHFVTGLVGPLLADPSLAYVKGCYSRPLRQANSYSPFDGGRVTELLARPLLNMCWPELSGFIQPLAGEYAGRRDVLESVPFVCGYGVEFALLVDLAELVGVDRMAQTDLGSREHSHQSTAALGRMAGQILDTAWSRMHRQGIVVPKHPFSRGITQFVQTDSGYESLDWDVQVSERPPMRHVLEERGVPRPRQP</sequence>
<evidence type="ECO:0000256" key="1">
    <source>
        <dbReference type="ARBA" id="ARBA00001936"/>
    </source>
</evidence>
<keyword evidence="4" id="KW-0328">Glycosyltransferase</keyword>
<dbReference type="RefSeq" id="WP_016188796.1">
    <property type="nucleotide sequence ID" value="NZ_AOSG01000047.1"/>
</dbReference>
<comment type="similarity">
    <text evidence="3">Belongs to the glycosyltransferase 2 family.</text>
</comment>
<dbReference type="GO" id="GO:0016757">
    <property type="term" value="F:glycosyltransferase activity"/>
    <property type="evidence" value="ECO:0007669"/>
    <property type="project" value="UniProtKB-KW"/>
</dbReference>
<keyword evidence="6" id="KW-0460">Magnesium</keyword>
<keyword evidence="13" id="KW-1185">Reference proteome</keyword>
<evidence type="ECO:0000259" key="11">
    <source>
        <dbReference type="Pfam" id="PF00535"/>
    </source>
</evidence>
<evidence type="ECO:0000313" key="13">
    <source>
        <dbReference type="Proteomes" id="UP000014184"/>
    </source>
</evidence>
<accession>A0A9P2WQ57</accession>
<dbReference type="EMBL" id="AOSG01000047">
    <property type="protein sequence ID" value="EOR71177.1"/>
    <property type="molecule type" value="Genomic_DNA"/>
</dbReference>
<evidence type="ECO:0000256" key="3">
    <source>
        <dbReference type="ARBA" id="ARBA00006739"/>
    </source>
</evidence>
<keyword evidence="5" id="KW-0808">Transferase</keyword>
<gene>
    <name evidence="12" type="ORF">TM51_08931</name>
</gene>
<reference evidence="12 13" key="1">
    <citation type="journal article" date="2013" name="Genome Announc.">
        <title>Draft Genome Sequence of the Lignocellulose Decomposer Thermobifida fusca Strain TM51.</title>
        <authorList>
            <person name="Toth A."/>
            <person name="Barna T."/>
            <person name="Nagy I."/>
            <person name="Horvath B."/>
            <person name="Nagy I."/>
            <person name="Tancsics A."/>
            <person name="Kriszt B."/>
            <person name="Baka E."/>
            <person name="Fekete C."/>
            <person name="Kukolya J."/>
        </authorList>
    </citation>
    <scope>NUCLEOTIDE SEQUENCE [LARGE SCALE GENOMIC DNA]</scope>
    <source>
        <strain evidence="12 13">TM51</strain>
    </source>
</reference>
<dbReference type="Proteomes" id="UP000014184">
    <property type="component" value="Unassembled WGS sequence"/>
</dbReference>
<evidence type="ECO:0000256" key="5">
    <source>
        <dbReference type="ARBA" id="ARBA00022679"/>
    </source>
</evidence>
<comment type="caution">
    <text evidence="12">The sequence shown here is derived from an EMBL/GenBank/DDBJ whole genome shotgun (WGS) entry which is preliminary data.</text>
</comment>
<dbReference type="SUPFAM" id="SSF53448">
    <property type="entry name" value="Nucleotide-diphospho-sugar transferases"/>
    <property type="match status" value="1"/>
</dbReference>
<dbReference type="PANTHER" id="PTHR48090:SF10">
    <property type="entry name" value="GLUCOSYL-3-PHOSPHOGLYCERATE SYNTHASE"/>
    <property type="match status" value="1"/>
</dbReference>
<comment type="catalytic activity">
    <reaction evidence="10">
        <text>an NDP-alpha-D-glucose + (2R)-3-phosphoglycerate = (2R)-2-O-(alpha-D-glucopyranosyl)-3-phospho-glycerate + a ribonucleoside 5'-diphosphate + H(+)</text>
        <dbReference type="Rhea" id="RHEA:47244"/>
        <dbReference type="ChEBI" id="CHEBI:15378"/>
        <dbReference type="ChEBI" id="CHEBI:57930"/>
        <dbReference type="ChEBI" id="CHEBI:58272"/>
        <dbReference type="ChEBI" id="CHEBI:62600"/>
        <dbReference type="ChEBI" id="CHEBI:76533"/>
        <dbReference type="EC" id="2.4.1.266"/>
    </reaction>
    <physiologicalReaction direction="left-to-right" evidence="10">
        <dbReference type="Rhea" id="RHEA:47245"/>
    </physiologicalReaction>
</comment>
<dbReference type="InterPro" id="IPR050256">
    <property type="entry name" value="Glycosyltransferase_2"/>
</dbReference>
<dbReference type="AlphaFoldDB" id="A0A9P2WQ57"/>
<name>A0A9P2WQ57_THEFU</name>
<evidence type="ECO:0000256" key="10">
    <source>
        <dbReference type="ARBA" id="ARBA00048997"/>
    </source>
</evidence>
<dbReference type="InterPro" id="IPR001173">
    <property type="entry name" value="Glyco_trans_2-like"/>
</dbReference>
<evidence type="ECO:0000256" key="7">
    <source>
        <dbReference type="ARBA" id="ARBA00039022"/>
    </source>
</evidence>
<evidence type="ECO:0000256" key="9">
    <source>
        <dbReference type="ARBA" id="ARBA00048689"/>
    </source>
</evidence>
<comment type="catalytic activity">
    <reaction evidence="9">
        <text>(2R)-3-phosphoglycerate + UDP-alpha-D-glucose = (2R)-2-O-(alpha-D-glucopyranosyl)-3-phospho-glycerate + UDP + H(+)</text>
        <dbReference type="Rhea" id="RHEA:31319"/>
        <dbReference type="ChEBI" id="CHEBI:15378"/>
        <dbReference type="ChEBI" id="CHEBI:58223"/>
        <dbReference type="ChEBI" id="CHEBI:58272"/>
        <dbReference type="ChEBI" id="CHEBI:58885"/>
        <dbReference type="ChEBI" id="CHEBI:62600"/>
        <dbReference type="EC" id="2.4.1.266"/>
    </reaction>
    <physiologicalReaction direction="left-to-right" evidence="9">
        <dbReference type="Rhea" id="RHEA:31320"/>
    </physiologicalReaction>
</comment>
<dbReference type="PANTHER" id="PTHR48090">
    <property type="entry name" value="UNDECAPRENYL-PHOSPHATE 4-DEOXY-4-FORMAMIDO-L-ARABINOSE TRANSFERASE-RELATED"/>
    <property type="match status" value="1"/>
</dbReference>
<organism evidence="12 13">
    <name type="scientific">Thermobifida fusca TM51</name>
    <dbReference type="NCBI Taxonomy" id="1169414"/>
    <lineage>
        <taxon>Bacteria</taxon>
        <taxon>Bacillati</taxon>
        <taxon>Actinomycetota</taxon>
        <taxon>Actinomycetes</taxon>
        <taxon>Streptosporangiales</taxon>
        <taxon>Nocardiopsidaceae</taxon>
        <taxon>Thermobifida</taxon>
    </lineage>
</organism>
<evidence type="ECO:0000256" key="4">
    <source>
        <dbReference type="ARBA" id="ARBA00022676"/>
    </source>
</evidence>
<dbReference type="Pfam" id="PF00535">
    <property type="entry name" value="Glycos_transf_2"/>
    <property type="match status" value="1"/>
</dbReference>
<evidence type="ECO:0000313" key="12">
    <source>
        <dbReference type="EMBL" id="EOR71177.1"/>
    </source>
</evidence>
<dbReference type="Gene3D" id="3.90.550.10">
    <property type="entry name" value="Spore Coat Polysaccharide Biosynthesis Protein SpsA, Chain A"/>
    <property type="match status" value="1"/>
</dbReference>
<dbReference type="InterPro" id="IPR029044">
    <property type="entry name" value="Nucleotide-diphossugar_trans"/>
</dbReference>
<comment type="cofactor">
    <cofactor evidence="1">
        <name>Mn(2+)</name>
        <dbReference type="ChEBI" id="CHEBI:29035"/>
    </cofactor>
</comment>
<evidence type="ECO:0000256" key="8">
    <source>
        <dbReference type="ARBA" id="ARBA00040894"/>
    </source>
</evidence>
<evidence type="ECO:0000256" key="6">
    <source>
        <dbReference type="ARBA" id="ARBA00022842"/>
    </source>
</evidence>
<evidence type="ECO:0000256" key="2">
    <source>
        <dbReference type="ARBA" id="ARBA00001946"/>
    </source>
</evidence>
<protein>
    <recommendedName>
        <fullName evidence="8">Glucosyl-3-phosphoglycerate synthase</fullName>
        <ecNumber evidence="7">2.4.1.266</ecNumber>
    </recommendedName>
</protein>
<proteinExistence type="inferred from homology"/>
<dbReference type="CDD" id="cd00761">
    <property type="entry name" value="Glyco_tranf_GTA_type"/>
    <property type="match status" value="1"/>
</dbReference>
<feature type="domain" description="Glycosyltransferase 2-like" evidence="11">
    <location>
        <begin position="35"/>
        <end position="150"/>
    </location>
</feature>
<dbReference type="NCBIfam" id="NF010496">
    <property type="entry name" value="PRK13915.1"/>
    <property type="match status" value="1"/>
</dbReference>
<comment type="cofactor">
    <cofactor evidence="2">
        <name>Mg(2+)</name>
        <dbReference type="ChEBI" id="CHEBI:18420"/>
    </cofactor>
</comment>